<keyword evidence="2" id="KW-1185">Reference proteome</keyword>
<organism evidence="1 2">
    <name type="scientific">Rhododendron williamsianum</name>
    <dbReference type="NCBI Taxonomy" id="262921"/>
    <lineage>
        <taxon>Eukaryota</taxon>
        <taxon>Viridiplantae</taxon>
        <taxon>Streptophyta</taxon>
        <taxon>Embryophyta</taxon>
        <taxon>Tracheophyta</taxon>
        <taxon>Spermatophyta</taxon>
        <taxon>Magnoliopsida</taxon>
        <taxon>eudicotyledons</taxon>
        <taxon>Gunneridae</taxon>
        <taxon>Pentapetalae</taxon>
        <taxon>asterids</taxon>
        <taxon>Ericales</taxon>
        <taxon>Ericaceae</taxon>
        <taxon>Ericoideae</taxon>
        <taxon>Rhodoreae</taxon>
        <taxon>Rhododendron</taxon>
    </lineage>
</organism>
<comment type="caution">
    <text evidence="1">The sequence shown here is derived from an EMBL/GenBank/DDBJ whole genome shotgun (WGS) entry which is preliminary data.</text>
</comment>
<dbReference type="OrthoDB" id="26679at2759"/>
<proteinExistence type="predicted"/>
<dbReference type="AlphaFoldDB" id="A0A6A4KR17"/>
<name>A0A6A4KR17_9ERIC</name>
<dbReference type="Proteomes" id="UP000428333">
    <property type="component" value="Linkage Group LG11"/>
</dbReference>
<evidence type="ECO:0008006" key="3">
    <source>
        <dbReference type="Google" id="ProtNLM"/>
    </source>
</evidence>
<feature type="non-terminal residue" evidence="1">
    <location>
        <position position="1"/>
    </location>
</feature>
<gene>
    <name evidence="1" type="ORF">C3L33_18110</name>
</gene>
<evidence type="ECO:0000313" key="2">
    <source>
        <dbReference type="Proteomes" id="UP000428333"/>
    </source>
</evidence>
<accession>A0A6A4KR17</accession>
<reference evidence="1 2" key="1">
    <citation type="journal article" date="2019" name="Genome Biol. Evol.">
        <title>The Rhododendron genome and chromosomal organization provide insight into shared whole-genome duplications across the heath family (Ericaceae).</title>
        <authorList>
            <person name="Soza V.L."/>
            <person name="Lindsley D."/>
            <person name="Waalkes A."/>
            <person name="Ramage E."/>
            <person name="Patwardhan R.P."/>
            <person name="Burton J.N."/>
            <person name="Adey A."/>
            <person name="Kumar A."/>
            <person name="Qiu R."/>
            <person name="Shendure J."/>
            <person name="Hall B."/>
        </authorList>
    </citation>
    <scope>NUCLEOTIDE SEQUENCE [LARGE SCALE GENOMIC DNA]</scope>
    <source>
        <strain evidence="1">RSF 1966-606</strain>
    </source>
</reference>
<evidence type="ECO:0000313" key="1">
    <source>
        <dbReference type="EMBL" id="KAE9449983.1"/>
    </source>
</evidence>
<sequence>MSEVLYAFAVLHPDMQEAEIETFEVSAYSLFRVVKLNGSSSASDTYGNSCLACSEDFEVKEIELWGFVYASKYEEMVSLLRTETPGIARW</sequence>
<dbReference type="EMBL" id="QEFC01003100">
    <property type="protein sequence ID" value="KAE9449983.1"/>
    <property type="molecule type" value="Genomic_DNA"/>
</dbReference>
<protein>
    <recommendedName>
        <fullName evidence="3">TLDc domain-containing protein</fullName>
    </recommendedName>
</protein>